<dbReference type="PANTHER" id="PTHR47005:SF5">
    <property type="entry name" value="HEAVY METAL TRANSPORT_DETOXIFICATION SUPERFAMILY PROTEIN"/>
    <property type="match status" value="1"/>
</dbReference>
<evidence type="ECO:0000313" key="4">
    <source>
        <dbReference type="RefSeq" id="XP_040949918.1"/>
    </source>
</evidence>
<dbReference type="PANTHER" id="PTHR47005">
    <property type="entry name" value="HEAVY METAL TRANSPORT/DETOXIFICATION SUPERFAMILY PROTEIN"/>
    <property type="match status" value="1"/>
</dbReference>
<proteinExistence type="predicted"/>
<dbReference type="RefSeq" id="XP_040949918.1">
    <property type="nucleotide sequence ID" value="XM_041093984.1"/>
</dbReference>
<feature type="transmembrane region" description="Helical" evidence="2">
    <location>
        <begin position="185"/>
        <end position="203"/>
    </location>
</feature>
<organism evidence="3 4">
    <name type="scientific">Gossypium hirsutum</name>
    <name type="common">Upland cotton</name>
    <name type="synonym">Gossypium mexicanum</name>
    <dbReference type="NCBI Taxonomy" id="3635"/>
    <lineage>
        <taxon>Eukaryota</taxon>
        <taxon>Viridiplantae</taxon>
        <taxon>Streptophyta</taxon>
        <taxon>Embryophyta</taxon>
        <taxon>Tracheophyta</taxon>
        <taxon>Spermatophyta</taxon>
        <taxon>Magnoliopsida</taxon>
        <taxon>eudicotyledons</taxon>
        <taxon>Gunneridae</taxon>
        <taxon>Pentapetalae</taxon>
        <taxon>rosids</taxon>
        <taxon>malvids</taxon>
        <taxon>Malvales</taxon>
        <taxon>Malvaceae</taxon>
        <taxon>Malvoideae</taxon>
        <taxon>Gossypium</taxon>
    </lineage>
</organism>
<accession>A0ABM3A6W7</accession>
<dbReference type="GeneID" id="121217768"/>
<keyword evidence="3" id="KW-1185">Reference proteome</keyword>
<evidence type="ECO:0000313" key="3">
    <source>
        <dbReference type="Proteomes" id="UP000818029"/>
    </source>
</evidence>
<reference evidence="4 5" key="2">
    <citation type="submission" date="2025-05" db="UniProtKB">
        <authorList>
            <consortium name="RefSeq"/>
        </authorList>
    </citation>
    <scope>IDENTIFICATION</scope>
</reference>
<reference evidence="3" key="1">
    <citation type="journal article" date="2020" name="Nat. Genet.">
        <title>Genomic diversifications of five Gossypium allopolyploid species and their impact on cotton improvement.</title>
        <authorList>
            <person name="Chen Z.J."/>
            <person name="Sreedasyam A."/>
            <person name="Ando A."/>
            <person name="Song Q."/>
            <person name="De Santiago L.M."/>
            <person name="Hulse-Kemp A.M."/>
            <person name="Ding M."/>
            <person name="Ye W."/>
            <person name="Kirkbride R.C."/>
            <person name="Jenkins J."/>
            <person name="Plott C."/>
            <person name="Lovell J."/>
            <person name="Lin Y.M."/>
            <person name="Vaughn R."/>
            <person name="Liu B."/>
            <person name="Simpson S."/>
            <person name="Scheffler B.E."/>
            <person name="Wen L."/>
            <person name="Saski C.A."/>
            <person name="Grover C.E."/>
            <person name="Hu G."/>
            <person name="Conover J.L."/>
            <person name="Carlson J.W."/>
            <person name="Shu S."/>
            <person name="Boston L.B."/>
            <person name="Williams M."/>
            <person name="Peterson D.G."/>
            <person name="McGee K."/>
            <person name="Jones D.C."/>
            <person name="Wendel J.F."/>
            <person name="Stelly D.M."/>
            <person name="Grimwood J."/>
            <person name="Schmutz J."/>
        </authorList>
    </citation>
    <scope>NUCLEOTIDE SEQUENCE [LARGE SCALE GENOMIC DNA]</scope>
    <source>
        <strain evidence="3">cv. TM-1</strain>
    </source>
</reference>
<gene>
    <name evidence="4 5" type="primary">LOC121217768</name>
</gene>
<sequence>MAQKDKVSLYSLPQPEYVTIMVLKVDLQCCRCYMKVKKVVSEFPHFINNRNTRPDIPREGQHGDHHGVVCCNPEKLRDKLWCKGGGSIKSIEIKLPPAKRASPPREPTGKQESPPPTAGLLAGYCCTECYHGQRGGPCYFGVPPPPPCFWTYGRPVYDRSGIFSSTITARDGGQAQGLLFIRKNLFLFSILWLLFFFLCPSIYKSSSHLPILPCQNPNTLFPFSLVKLISKKCLICDIELGGI</sequence>
<evidence type="ECO:0000256" key="2">
    <source>
        <dbReference type="SAM" id="Phobius"/>
    </source>
</evidence>
<evidence type="ECO:0000313" key="5">
    <source>
        <dbReference type="RefSeq" id="XP_040949919.1"/>
    </source>
</evidence>
<dbReference type="RefSeq" id="XP_040949919.1">
    <property type="nucleotide sequence ID" value="XM_041093985.1"/>
</dbReference>
<keyword evidence="2" id="KW-1133">Transmembrane helix</keyword>
<keyword evidence="2" id="KW-0812">Transmembrane</keyword>
<evidence type="ECO:0000256" key="1">
    <source>
        <dbReference type="SAM" id="MobiDB-lite"/>
    </source>
</evidence>
<feature type="region of interest" description="Disordered" evidence="1">
    <location>
        <begin position="95"/>
        <end position="116"/>
    </location>
</feature>
<name>A0ABM3A6W7_GOSHI</name>
<dbReference type="Proteomes" id="UP000818029">
    <property type="component" value="Chromosome D05"/>
</dbReference>
<keyword evidence="2" id="KW-0472">Membrane</keyword>
<protein>
    <submittedName>
        <fullName evidence="4 5">Uncharacterized protein isoform X1</fullName>
    </submittedName>
</protein>